<evidence type="ECO:0000259" key="15">
    <source>
        <dbReference type="PROSITE" id="PS50268"/>
    </source>
</evidence>
<reference evidence="16" key="2">
    <citation type="submission" date="2025-08" db="UniProtKB">
        <authorList>
            <consortium name="Ensembl"/>
        </authorList>
    </citation>
    <scope>IDENTIFICATION</scope>
    <source>
        <strain evidence="16">Hd-rR</strain>
    </source>
</reference>
<evidence type="ECO:0000256" key="5">
    <source>
        <dbReference type="ARBA" id="ARBA00022729"/>
    </source>
</evidence>
<dbReference type="PROSITE" id="PS50268">
    <property type="entry name" value="CADHERIN_2"/>
    <property type="match status" value="6"/>
</dbReference>
<keyword evidence="5 14" id="KW-0732">Signal</keyword>
<feature type="signal peptide" evidence="14">
    <location>
        <begin position="1"/>
        <end position="23"/>
    </location>
</feature>
<dbReference type="GO" id="GO:0005509">
    <property type="term" value="F:calcium ion binding"/>
    <property type="evidence" value="ECO:0007669"/>
    <property type="project" value="UniProtKB-UniRule"/>
</dbReference>
<dbReference type="FunFam" id="2.60.40.60:FF:000006">
    <property type="entry name" value="Protocadherin alpha 2"/>
    <property type="match status" value="1"/>
</dbReference>
<dbReference type="FunFam" id="2.60.40.60:FF:000001">
    <property type="entry name" value="Protocadherin alpha 2"/>
    <property type="match status" value="1"/>
</dbReference>
<dbReference type="InterPro" id="IPR032455">
    <property type="entry name" value="Cadherin_C"/>
</dbReference>
<dbReference type="InterPro" id="IPR015919">
    <property type="entry name" value="Cadherin-like_sf"/>
</dbReference>
<keyword evidence="7 12" id="KW-0106">Calcium</keyword>
<dbReference type="GO" id="GO:0005886">
    <property type="term" value="C:plasma membrane"/>
    <property type="evidence" value="ECO:0000318"/>
    <property type="project" value="GO_Central"/>
</dbReference>
<keyword evidence="9 13" id="KW-1133">Transmembrane helix</keyword>
<comment type="function">
    <text evidence="1">Potential calcium-dependent cell-adhesion protein. May be involved in the establishment and maintenance of specific neuronal connections in the brain.</text>
</comment>
<dbReference type="GO" id="GO:0050839">
    <property type="term" value="F:cell adhesion molecule binding"/>
    <property type="evidence" value="ECO:0000318"/>
    <property type="project" value="GO_Central"/>
</dbReference>
<dbReference type="InterPro" id="IPR002126">
    <property type="entry name" value="Cadherin-like_dom"/>
</dbReference>
<evidence type="ECO:0000256" key="11">
    <source>
        <dbReference type="ARBA" id="ARBA00023180"/>
    </source>
</evidence>
<keyword evidence="17" id="KW-1185">Reference proteome</keyword>
<dbReference type="SMART" id="SM00112">
    <property type="entry name" value="CA"/>
    <property type="match status" value="6"/>
</dbReference>
<keyword evidence="4 13" id="KW-0812">Transmembrane</keyword>
<evidence type="ECO:0000256" key="7">
    <source>
        <dbReference type="ARBA" id="ARBA00022837"/>
    </source>
</evidence>
<dbReference type="Pfam" id="PF08266">
    <property type="entry name" value="Cadherin_2"/>
    <property type="match status" value="1"/>
</dbReference>
<keyword evidence="10 13" id="KW-0472">Membrane</keyword>
<dbReference type="GeneTree" id="ENSGT00940000166432"/>
<dbReference type="GO" id="GO:0009653">
    <property type="term" value="P:anatomical structure morphogenesis"/>
    <property type="evidence" value="ECO:0007669"/>
    <property type="project" value="UniProtKB-ARBA"/>
</dbReference>
<accession>A0A3B3HNU7</accession>
<dbReference type="Proteomes" id="UP000001038">
    <property type="component" value="Chromosome 10"/>
</dbReference>
<evidence type="ECO:0000256" key="1">
    <source>
        <dbReference type="ARBA" id="ARBA00003436"/>
    </source>
</evidence>
<dbReference type="Pfam" id="PF16492">
    <property type="entry name" value="Cadherin_C_2"/>
    <property type="match status" value="1"/>
</dbReference>
<dbReference type="FunFam" id="2.60.40.60:FF:000004">
    <property type="entry name" value="Protocadherin 1 gamma 2"/>
    <property type="match status" value="1"/>
</dbReference>
<keyword evidence="3" id="KW-1003">Cell membrane</keyword>
<dbReference type="GO" id="GO:0007155">
    <property type="term" value="P:cell adhesion"/>
    <property type="evidence" value="ECO:0000318"/>
    <property type="project" value="GO_Central"/>
</dbReference>
<feature type="domain" description="Cadherin" evidence="15">
    <location>
        <begin position="342"/>
        <end position="446"/>
    </location>
</feature>
<feature type="domain" description="Cadherin" evidence="15">
    <location>
        <begin position="571"/>
        <end position="667"/>
    </location>
</feature>
<dbReference type="CDD" id="cd11304">
    <property type="entry name" value="Cadherin_repeat"/>
    <property type="match status" value="6"/>
</dbReference>
<dbReference type="GO" id="GO:0007156">
    <property type="term" value="P:homophilic cell adhesion via plasma membrane adhesion molecules"/>
    <property type="evidence" value="ECO:0007669"/>
    <property type="project" value="InterPro"/>
</dbReference>
<dbReference type="AlphaFoldDB" id="A0A3B3HNU7"/>
<dbReference type="InterPro" id="IPR050174">
    <property type="entry name" value="Protocadherin/Cadherin-CA"/>
</dbReference>
<keyword evidence="6" id="KW-0677">Repeat</keyword>
<evidence type="ECO:0000256" key="4">
    <source>
        <dbReference type="ARBA" id="ARBA00022692"/>
    </source>
</evidence>
<keyword evidence="8" id="KW-0130">Cell adhesion</keyword>
<evidence type="ECO:0000313" key="17">
    <source>
        <dbReference type="Proteomes" id="UP000001038"/>
    </source>
</evidence>
<dbReference type="PANTHER" id="PTHR24028">
    <property type="entry name" value="CADHERIN-87A"/>
    <property type="match status" value="1"/>
</dbReference>
<dbReference type="InterPro" id="IPR013164">
    <property type="entry name" value="Cadherin_N"/>
</dbReference>
<organism evidence="16 17">
    <name type="scientific">Oryzias latipes</name>
    <name type="common">Japanese rice fish</name>
    <name type="synonym">Japanese killifish</name>
    <dbReference type="NCBI Taxonomy" id="8090"/>
    <lineage>
        <taxon>Eukaryota</taxon>
        <taxon>Metazoa</taxon>
        <taxon>Chordata</taxon>
        <taxon>Craniata</taxon>
        <taxon>Vertebrata</taxon>
        <taxon>Euteleostomi</taxon>
        <taxon>Actinopterygii</taxon>
        <taxon>Neopterygii</taxon>
        <taxon>Teleostei</taxon>
        <taxon>Neoteleostei</taxon>
        <taxon>Acanthomorphata</taxon>
        <taxon>Ovalentaria</taxon>
        <taxon>Atherinomorphae</taxon>
        <taxon>Beloniformes</taxon>
        <taxon>Adrianichthyidae</taxon>
        <taxon>Oryziinae</taxon>
        <taxon>Oryzias</taxon>
    </lineage>
</organism>
<feature type="domain" description="Cadherin" evidence="15">
    <location>
        <begin position="447"/>
        <end position="556"/>
    </location>
</feature>
<dbReference type="PRINTS" id="PR00205">
    <property type="entry name" value="CADHERIN"/>
</dbReference>
<dbReference type="PANTHER" id="PTHR24028:SF114">
    <property type="entry name" value="PCDH2G3 PROTEIN-RELATED"/>
    <property type="match status" value="1"/>
</dbReference>
<dbReference type="InParanoid" id="A0A3B3HNU7"/>
<reference evidence="16 17" key="1">
    <citation type="journal article" date="2007" name="Nature">
        <title>The medaka draft genome and insights into vertebrate genome evolution.</title>
        <authorList>
            <person name="Kasahara M."/>
            <person name="Naruse K."/>
            <person name="Sasaki S."/>
            <person name="Nakatani Y."/>
            <person name="Qu W."/>
            <person name="Ahsan B."/>
            <person name="Yamada T."/>
            <person name="Nagayasu Y."/>
            <person name="Doi K."/>
            <person name="Kasai Y."/>
            <person name="Jindo T."/>
            <person name="Kobayashi D."/>
            <person name="Shimada A."/>
            <person name="Toyoda A."/>
            <person name="Kuroki Y."/>
            <person name="Fujiyama A."/>
            <person name="Sasaki T."/>
            <person name="Shimizu A."/>
            <person name="Asakawa S."/>
            <person name="Shimizu N."/>
            <person name="Hashimoto S."/>
            <person name="Yang J."/>
            <person name="Lee Y."/>
            <person name="Matsushima K."/>
            <person name="Sugano S."/>
            <person name="Sakaizumi M."/>
            <person name="Narita T."/>
            <person name="Ohishi K."/>
            <person name="Haga S."/>
            <person name="Ohta F."/>
            <person name="Nomoto H."/>
            <person name="Nogata K."/>
            <person name="Morishita T."/>
            <person name="Endo T."/>
            <person name="Shin-I T."/>
            <person name="Takeda H."/>
            <person name="Morishita S."/>
            <person name="Kohara Y."/>
        </authorList>
    </citation>
    <scope>NUCLEOTIDE SEQUENCE [LARGE SCALE GENOMIC DNA]</scope>
    <source>
        <strain evidence="16 17">Hd-rR</strain>
    </source>
</reference>
<proteinExistence type="predicted"/>
<evidence type="ECO:0000256" key="14">
    <source>
        <dbReference type="SAM" id="SignalP"/>
    </source>
</evidence>
<feature type="transmembrane region" description="Helical" evidence="13">
    <location>
        <begin position="682"/>
        <end position="704"/>
    </location>
</feature>
<dbReference type="InterPro" id="IPR020894">
    <property type="entry name" value="Cadherin_CS"/>
</dbReference>
<dbReference type="SUPFAM" id="SSF49313">
    <property type="entry name" value="Cadherin-like"/>
    <property type="match status" value="5"/>
</dbReference>
<dbReference type="Pfam" id="PF00028">
    <property type="entry name" value="Cadherin"/>
    <property type="match status" value="5"/>
</dbReference>
<evidence type="ECO:0000256" key="6">
    <source>
        <dbReference type="ARBA" id="ARBA00022737"/>
    </source>
</evidence>
<evidence type="ECO:0000256" key="3">
    <source>
        <dbReference type="ARBA" id="ARBA00022475"/>
    </source>
</evidence>
<dbReference type="Ensembl" id="ENSORLT00000033522.1">
    <property type="protein sequence ID" value="ENSORLP00000033369.1"/>
    <property type="gene ID" value="ENSORLG00000030492.1"/>
</dbReference>
<reference evidence="16" key="3">
    <citation type="submission" date="2025-09" db="UniProtKB">
        <authorList>
            <consortium name="Ensembl"/>
        </authorList>
    </citation>
    <scope>IDENTIFICATION</scope>
    <source>
        <strain evidence="16">Hd-rR</strain>
    </source>
</reference>
<dbReference type="FunFam" id="2.60.40.60:FF:000129">
    <property type="entry name" value="protocadherin alpha-C2 isoform X1"/>
    <property type="match status" value="1"/>
</dbReference>
<evidence type="ECO:0000256" key="13">
    <source>
        <dbReference type="SAM" id="Phobius"/>
    </source>
</evidence>
<comment type="subcellular location">
    <subcellularLocation>
        <location evidence="2">Cell membrane</location>
        <topology evidence="2">Single-pass type I membrane protein</topology>
    </subcellularLocation>
</comment>
<dbReference type="PROSITE" id="PS00232">
    <property type="entry name" value="CADHERIN_1"/>
    <property type="match status" value="3"/>
</dbReference>
<dbReference type="Gene3D" id="2.60.40.60">
    <property type="entry name" value="Cadherins"/>
    <property type="match status" value="6"/>
</dbReference>
<feature type="chain" id="PRO_5017313158" description="Cadherin domain-containing protein" evidence="14">
    <location>
        <begin position="24"/>
        <end position="859"/>
    </location>
</feature>
<feature type="domain" description="Cadherin" evidence="15">
    <location>
        <begin position="130"/>
        <end position="236"/>
    </location>
</feature>
<dbReference type="FunFam" id="2.60.40.60:FF:000007">
    <property type="entry name" value="Protocadherin alpha 2"/>
    <property type="match status" value="1"/>
</dbReference>
<evidence type="ECO:0000313" key="16">
    <source>
        <dbReference type="Ensembl" id="ENSORLP00000033369.1"/>
    </source>
</evidence>
<dbReference type="Bgee" id="ENSORLG00000030492">
    <property type="expression patterns" value="Expressed in brain and 3 other cell types or tissues"/>
</dbReference>
<evidence type="ECO:0000256" key="8">
    <source>
        <dbReference type="ARBA" id="ARBA00022889"/>
    </source>
</evidence>
<name>A0A3B3HNU7_ORYLA</name>
<feature type="domain" description="Cadherin" evidence="15">
    <location>
        <begin position="22"/>
        <end position="129"/>
    </location>
</feature>
<protein>
    <recommendedName>
        <fullName evidence="15">Cadherin domain-containing protein</fullName>
    </recommendedName>
</protein>
<dbReference type="FunFam" id="2.60.40.60:FF:000002">
    <property type="entry name" value="Protocadherin alpha 2"/>
    <property type="match status" value="1"/>
</dbReference>
<evidence type="ECO:0000256" key="9">
    <source>
        <dbReference type="ARBA" id="ARBA00022989"/>
    </source>
</evidence>
<evidence type="ECO:0000256" key="10">
    <source>
        <dbReference type="ARBA" id="ARBA00023136"/>
    </source>
</evidence>
<sequence>MKTKLICLLCFIYMIASFINIEAADLSYTIPEEMRPGSIVGNIPKDLGLGLGEFFERKARIDTGGKDHHFCDLDLKTGNFVTKKRIDREELCGEKKSCVLRFELVLESPLELHHISLLIQDINDNSPNFPEDVVKLEIRESADGGARYRVNEAHDSDIGQNTVREYSLEKNEHFVLSTTNAGNKYGELVLDKELDREEQQELKLLLTAVDGGSPQRSGTVVIHVTVLDANDNAPVFSESVYTANLQENSPLNTPVIRVSASDADDGINGEITYEFSRLSDKTQNIFSLAEKTGEITVTGNINYEELSKYEVMIEAKDGYGLSSEAKVIIDITDVNDNAPVIIVKSLSSSIPENAPPGTEVGIINVQDRDSDKNGQVRCSIQGNAPFKLVPSIKNYYSVVSTGQLDRELVSDYNITISATDEGSPPLSSSKTVHLSVADINDNPPVFEEQSYSAYVSENNQAGSTLCSVSARDPDWRQNGTVIYSLLAAEVNGAPVSSYVSVNGDTGLIHAVRSFDYEQLRSFQVQVMARDNGSPPLSSNVSVSVFISDVNDNSPQILYPAPEGSSFMTELVPKAAHGGSLVSKVIAVDADSGQNAWLSYHIVKSTDPGLFTIGLHSGEIRTQRDISQSDSMKQNLIVAVKDNGQPSLSATCAMYLLISDNLAEVPELKDISYDEKNSKLTSYLIIALVCVSTFFLTFIIIILGVRFCRRRKPRLLFDGAVAIPSGYLPPNYADVDGTGTLRSAYNYDTYLTTGSRTSDFKFVSSYNDNTLPADQTLRKSPTDFLEAFDESTNASQEVTDVGPISASVSIASLVDYLAKGVLTYAEQQWGQSITLVCPTIDGDLCKWLAIGFKGGFPHFH</sequence>
<feature type="domain" description="Cadherin" evidence="15">
    <location>
        <begin position="237"/>
        <end position="341"/>
    </location>
</feature>
<evidence type="ECO:0000256" key="12">
    <source>
        <dbReference type="PROSITE-ProRule" id="PRU00043"/>
    </source>
</evidence>
<evidence type="ECO:0000256" key="2">
    <source>
        <dbReference type="ARBA" id="ARBA00004251"/>
    </source>
</evidence>
<keyword evidence="11" id="KW-0325">Glycoprotein</keyword>